<organism evidence="1 2">
    <name type="scientific">Dactylosporangium salmoneum</name>
    <dbReference type="NCBI Taxonomy" id="53361"/>
    <lineage>
        <taxon>Bacteria</taxon>
        <taxon>Bacillati</taxon>
        <taxon>Actinomycetota</taxon>
        <taxon>Actinomycetes</taxon>
        <taxon>Micromonosporales</taxon>
        <taxon>Micromonosporaceae</taxon>
        <taxon>Dactylosporangium</taxon>
    </lineage>
</organism>
<reference evidence="2" key="1">
    <citation type="journal article" date="2019" name="Int. J. Syst. Evol. Microbiol.">
        <title>The Global Catalogue of Microorganisms (GCM) 10K type strain sequencing project: providing services to taxonomists for standard genome sequencing and annotation.</title>
        <authorList>
            <consortium name="The Broad Institute Genomics Platform"/>
            <consortium name="The Broad Institute Genome Sequencing Center for Infectious Disease"/>
            <person name="Wu L."/>
            <person name="Ma J."/>
        </authorList>
    </citation>
    <scope>NUCLEOTIDE SEQUENCE [LARGE SCALE GENOMIC DNA]</scope>
    <source>
        <strain evidence="2">JCM 3272</strain>
    </source>
</reference>
<keyword evidence="2" id="KW-1185">Reference proteome</keyword>
<evidence type="ECO:0008006" key="3">
    <source>
        <dbReference type="Google" id="ProtNLM"/>
    </source>
</evidence>
<dbReference type="Gene3D" id="3.30.559.30">
    <property type="entry name" value="Nonribosomal peptide synthetase, condensation domain"/>
    <property type="match status" value="1"/>
</dbReference>
<dbReference type="Gene3D" id="3.30.559.10">
    <property type="entry name" value="Chloramphenicol acetyltransferase-like domain"/>
    <property type="match status" value="1"/>
</dbReference>
<protein>
    <recommendedName>
        <fullName evidence="3">Condensation domain-containing protein</fullName>
    </recommendedName>
</protein>
<proteinExistence type="predicted"/>
<dbReference type="RefSeq" id="WP_344617342.1">
    <property type="nucleotide sequence ID" value="NZ_BAAARV010000074.1"/>
</dbReference>
<evidence type="ECO:0000313" key="2">
    <source>
        <dbReference type="Proteomes" id="UP001501444"/>
    </source>
</evidence>
<dbReference type="EMBL" id="BAAARV010000074">
    <property type="protein sequence ID" value="GAA2372488.1"/>
    <property type="molecule type" value="Genomic_DNA"/>
</dbReference>
<gene>
    <name evidence="1" type="ORF">GCM10010170_074730</name>
</gene>
<dbReference type="SUPFAM" id="SSF52777">
    <property type="entry name" value="CoA-dependent acyltransferases"/>
    <property type="match status" value="2"/>
</dbReference>
<sequence>MRTVELREGGLTLSQQEWVQWIPADSPTSFEDNIWGVLPGGGVPVAQVAAAVRDVLDRHEGLRSMVDRACRLQVAEPVGERIDEVLRVGDTDPRRDEGWRRTCFRVGEQWPIQVVVHAVGGAARSVGVVVDHVAIDPWGLAVLRRELGQAIRARAAGRSPFAGAAPAQQPLDVAAEEAGPAGRAYQARAREYWQGQLDRLAAALGDRPPGVRPAAKPAAARGFRSACLLSRRAGAAASAVAERTGVPAAALFLHAFGSAVCAAEDAPAAGLFAISANRLTGAAAGSVRKATMTMPIVVPAAAPDLAAALAGCAAQQLHGHRYANADPAVTEAMCRDTLGDRYETGVAYPRFSYLTEASGNDTAPAWAAVTEAFGDAEDPVVTFGRPRDLGARYMLTVSHDRRGAILDLEWSQESGWGPHAEAMLRGMEAFVVGLST</sequence>
<name>A0ABP5UB00_9ACTN</name>
<dbReference type="Proteomes" id="UP001501444">
    <property type="component" value="Unassembled WGS sequence"/>
</dbReference>
<accession>A0ABP5UB00</accession>
<comment type="caution">
    <text evidence="1">The sequence shown here is derived from an EMBL/GenBank/DDBJ whole genome shotgun (WGS) entry which is preliminary data.</text>
</comment>
<dbReference type="InterPro" id="IPR023213">
    <property type="entry name" value="CAT-like_dom_sf"/>
</dbReference>
<evidence type="ECO:0000313" key="1">
    <source>
        <dbReference type="EMBL" id="GAA2372488.1"/>
    </source>
</evidence>